<organism evidence="10 11">
    <name type="scientific">Alloacidobacterium dinghuense</name>
    <dbReference type="NCBI Taxonomy" id="2763107"/>
    <lineage>
        <taxon>Bacteria</taxon>
        <taxon>Pseudomonadati</taxon>
        <taxon>Acidobacteriota</taxon>
        <taxon>Terriglobia</taxon>
        <taxon>Terriglobales</taxon>
        <taxon>Acidobacteriaceae</taxon>
        <taxon>Alloacidobacterium</taxon>
    </lineage>
</organism>
<evidence type="ECO:0000256" key="2">
    <source>
        <dbReference type="ARBA" id="ARBA00022475"/>
    </source>
</evidence>
<reference evidence="10 11" key="1">
    <citation type="submission" date="2020-08" db="EMBL/GenBank/DDBJ databases">
        <title>Edaphobacter telluris sp. nov. and Acidobacterium dinghuensis sp. nov., two acidobacteria isolated from forest soil.</title>
        <authorList>
            <person name="Fu J."/>
            <person name="Qiu L."/>
        </authorList>
    </citation>
    <scope>NUCLEOTIDE SEQUENCE [LARGE SCALE GENOMIC DNA]</scope>
    <source>
        <strain evidence="10">4Y35</strain>
    </source>
</reference>
<keyword evidence="3 7" id="KW-0812">Transmembrane</keyword>
<evidence type="ECO:0000313" key="10">
    <source>
        <dbReference type="EMBL" id="QNI33909.1"/>
    </source>
</evidence>
<dbReference type="InterPro" id="IPR050250">
    <property type="entry name" value="Macrolide_Exporter_MacB"/>
</dbReference>
<dbReference type="EMBL" id="CP060394">
    <property type="protein sequence ID" value="QNI33909.1"/>
    <property type="molecule type" value="Genomic_DNA"/>
</dbReference>
<evidence type="ECO:0000256" key="5">
    <source>
        <dbReference type="ARBA" id="ARBA00023136"/>
    </source>
</evidence>
<evidence type="ECO:0000259" key="9">
    <source>
        <dbReference type="Pfam" id="PF12704"/>
    </source>
</evidence>
<feature type="transmembrane region" description="Helical" evidence="7">
    <location>
        <begin position="753"/>
        <end position="780"/>
    </location>
</feature>
<protein>
    <submittedName>
        <fullName evidence="10">ABC transporter permease</fullName>
    </submittedName>
</protein>
<dbReference type="Proteomes" id="UP000515312">
    <property type="component" value="Chromosome"/>
</dbReference>
<evidence type="ECO:0000256" key="3">
    <source>
        <dbReference type="ARBA" id="ARBA00022692"/>
    </source>
</evidence>
<name>A0A7G8BMY9_9BACT</name>
<dbReference type="InterPro" id="IPR047928">
    <property type="entry name" value="Perm_prefix_1"/>
</dbReference>
<gene>
    <name evidence="10" type="ORF">H7849_08380</name>
</gene>
<feature type="transmembrane region" description="Helical" evidence="7">
    <location>
        <begin position="494"/>
        <end position="517"/>
    </location>
</feature>
<feature type="domain" description="ABC3 transporter permease C-terminal" evidence="8">
    <location>
        <begin position="760"/>
        <end position="872"/>
    </location>
</feature>
<feature type="transmembrane region" description="Helical" evidence="7">
    <location>
        <begin position="342"/>
        <end position="367"/>
    </location>
</feature>
<dbReference type="KEGG" id="adin:H7849_08380"/>
<dbReference type="InterPro" id="IPR003838">
    <property type="entry name" value="ABC3_permease_C"/>
</dbReference>
<evidence type="ECO:0000313" key="11">
    <source>
        <dbReference type="Proteomes" id="UP000515312"/>
    </source>
</evidence>
<dbReference type="PANTHER" id="PTHR30572:SF4">
    <property type="entry name" value="ABC TRANSPORTER PERMEASE YTRF"/>
    <property type="match status" value="1"/>
</dbReference>
<proteinExistence type="inferred from homology"/>
<evidence type="ECO:0000256" key="4">
    <source>
        <dbReference type="ARBA" id="ARBA00022989"/>
    </source>
</evidence>
<keyword evidence="5 7" id="KW-0472">Membrane</keyword>
<feature type="domain" description="ABC3 transporter permease C-terminal" evidence="8">
    <location>
        <begin position="350"/>
        <end position="468"/>
    </location>
</feature>
<evidence type="ECO:0000256" key="7">
    <source>
        <dbReference type="SAM" id="Phobius"/>
    </source>
</evidence>
<keyword evidence="2" id="KW-1003">Cell membrane</keyword>
<dbReference type="GO" id="GO:0005886">
    <property type="term" value="C:plasma membrane"/>
    <property type="evidence" value="ECO:0007669"/>
    <property type="project" value="UniProtKB-SubCell"/>
</dbReference>
<accession>A0A7G8BMY9</accession>
<dbReference type="Pfam" id="PF02687">
    <property type="entry name" value="FtsX"/>
    <property type="match status" value="2"/>
</dbReference>
<evidence type="ECO:0000256" key="6">
    <source>
        <dbReference type="ARBA" id="ARBA00038076"/>
    </source>
</evidence>
<feature type="transmembrane region" description="Helical" evidence="7">
    <location>
        <begin position="95"/>
        <end position="117"/>
    </location>
</feature>
<dbReference type="Pfam" id="PF12704">
    <property type="entry name" value="MacB_PCD"/>
    <property type="match status" value="2"/>
</dbReference>
<sequence length="879" mass="96126">MDWMLRIFRKLTIVGRGERFKRELEEEMVFHREETAKQFRARGMASEDARYAASRQFGNDVRLRDESHETVAFWFEGMVQDFRFALRQLRKNPGFALTAIVILTFGIGASVAIFGFVDAALIKPLPYKDPNRLVVLFESIPLGPRFHLSYPDYVDWKRQNTVFQSLDVYAPYGFMLTDSDGTHQADGARVSDGFFHTLGVAPVLGRDFRSGEDQKNASRTVLLSYSAWQRRYGGRKDVLGQTVVLDGKPNTIIGVLPRDFHFAPAEPADFWTTSQGEISGCRGCHGLYGIARLKVGVSFQTAFANIKGIADQLARQYPDSNRDQKAYMLPMTEVIVGDIRPILLVLLSGAGLLLLIATINVASLLMVRSESRRREIAVRGALGASRMRLIRQFVTEGLVLVTTSSLLGIAAAYAGMQVIGHSIPKDMMATMPYLRGLGFNPRVLLFACAISLIAGVLFSFTPALRLSGADMREGLTDGGRGYAGTMWRRIGSNLVVVELTTAMVLLVGAGLLGQSFYHLLHVDIGLQPDHLAFLTVGAASNSYDKDEPKIALERRLIGEVSSLSGVKSAGISTSLPIGDGDGTTGFRIVGRPYHGEHMEVAIRKVSSGYFTTLQAQLLRGRYLAEDEDNSKPQVVVISETMAKQYFPGENPIGKQIAFDIDKPKEYLEIIGEVKDLQEGQLDAAPRGAMYVPYNQGPTGFFSLIVRTSQDEESLLPALTSLIHQIDPNIATFGASTMRERIHNSPVAYLHRSAAWLVGGFAGLALLLGVVGLYGVIAYSVSQRTREIGVRMALGAQRGSVYRLILREAGWLTVVGIAAGMAASLGVTMLMRKLLFGVRAWDVSTLIAVAIVLGGCALVASYLPAKRAASVNPVEALRAE</sequence>
<dbReference type="AlphaFoldDB" id="A0A7G8BMY9"/>
<feature type="domain" description="MacB-like periplasmic core" evidence="9">
    <location>
        <begin position="502"/>
        <end position="707"/>
    </location>
</feature>
<dbReference type="GO" id="GO:0022857">
    <property type="term" value="F:transmembrane transporter activity"/>
    <property type="evidence" value="ECO:0007669"/>
    <property type="project" value="TreeGrafter"/>
</dbReference>
<feature type="domain" description="MacB-like periplasmic core" evidence="9">
    <location>
        <begin position="98"/>
        <end position="258"/>
    </location>
</feature>
<dbReference type="NCBIfam" id="TIGR03434">
    <property type="entry name" value="ADOP"/>
    <property type="match status" value="1"/>
</dbReference>
<keyword evidence="11" id="KW-1185">Reference proteome</keyword>
<evidence type="ECO:0000256" key="1">
    <source>
        <dbReference type="ARBA" id="ARBA00004651"/>
    </source>
</evidence>
<dbReference type="NCBIfam" id="NF038403">
    <property type="entry name" value="perm_prefix_1"/>
    <property type="match status" value="1"/>
</dbReference>
<comment type="subcellular location">
    <subcellularLocation>
        <location evidence="1">Cell membrane</location>
        <topology evidence="1">Multi-pass membrane protein</topology>
    </subcellularLocation>
</comment>
<evidence type="ECO:0000259" key="8">
    <source>
        <dbReference type="Pfam" id="PF02687"/>
    </source>
</evidence>
<dbReference type="PANTHER" id="PTHR30572">
    <property type="entry name" value="MEMBRANE COMPONENT OF TRANSPORTER-RELATED"/>
    <property type="match status" value="1"/>
</dbReference>
<dbReference type="InterPro" id="IPR017800">
    <property type="entry name" value="ADOP"/>
</dbReference>
<feature type="transmembrane region" description="Helical" evidence="7">
    <location>
        <begin position="808"/>
        <end position="830"/>
    </location>
</feature>
<feature type="transmembrane region" description="Helical" evidence="7">
    <location>
        <begin position="397"/>
        <end position="423"/>
    </location>
</feature>
<keyword evidence="4 7" id="KW-1133">Transmembrane helix</keyword>
<feature type="transmembrane region" description="Helical" evidence="7">
    <location>
        <begin position="443"/>
        <end position="464"/>
    </location>
</feature>
<comment type="similarity">
    <text evidence="6">Belongs to the ABC-4 integral membrane protein family.</text>
</comment>
<dbReference type="RefSeq" id="WP_186745642.1">
    <property type="nucleotide sequence ID" value="NZ_CP060394.1"/>
</dbReference>
<feature type="transmembrane region" description="Helical" evidence="7">
    <location>
        <begin position="842"/>
        <end position="862"/>
    </location>
</feature>
<dbReference type="InterPro" id="IPR025857">
    <property type="entry name" value="MacB_PCD"/>
</dbReference>